<dbReference type="EMBL" id="ACJM01000009">
    <property type="protein sequence ID" value="EEG77149.1"/>
    <property type="molecule type" value="Genomic_DNA"/>
</dbReference>
<proteinExistence type="predicted"/>
<reference evidence="1 2" key="1">
    <citation type="submission" date="2009-02" db="EMBL/GenBank/DDBJ databases">
        <title>Sequencing of the draft genome and assembly of Dethiobacter alkaliphilus AHT 1.</title>
        <authorList>
            <consortium name="US DOE Joint Genome Institute (JGI-PGF)"/>
            <person name="Lucas S."/>
            <person name="Copeland A."/>
            <person name="Lapidus A."/>
            <person name="Glavina del Rio T."/>
            <person name="Dalin E."/>
            <person name="Tice H."/>
            <person name="Bruce D."/>
            <person name="Goodwin L."/>
            <person name="Pitluck S."/>
            <person name="Larimer F."/>
            <person name="Land M.L."/>
            <person name="Hauser L."/>
            <person name="Muyzer G."/>
        </authorList>
    </citation>
    <scope>NUCLEOTIDE SEQUENCE [LARGE SCALE GENOMIC DNA]</scope>
    <source>
        <strain evidence="1 2">AHT 1</strain>
    </source>
</reference>
<evidence type="ECO:0000313" key="1">
    <source>
        <dbReference type="EMBL" id="EEG77149.1"/>
    </source>
</evidence>
<evidence type="ECO:0000313" key="2">
    <source>
        <dbReference type="Proteomes" id="UP000006443"/>
    </source>
</evidence>
<sequence length="122" mass="13712">MSVVRGDAAKALAQRTIFSARRVLPEFKDVLSPVAVARCAHLLRSTLGEPSYVVIRPQSGPVEVWVVSLKNNNGVLSFELWQHADMPRYYIFADRSSPVLAKLLKRLRRHLYTPVVEVLSGK</sequence>
<dbReference type="RefSeq" id="WP_008516902.1">
    <property type="nucleotide sequence ID" value="NZ_ACJM01000009.1"/>
</dbReference>
<dbReference type="AlphaFoldDB" id="C0GHE3"/>
<comment type="caution">
    <text evidence="1">The sequence shown here is derived from an EMBL/GenBank/DDBJ whole genome shotgun (WGS) entry which is preliminary data.</text>
</comment>
<organism evidence="1 2">
    <name type="scientific">Dethiobacter alkaliphilus AHT 1</name>
    <dbReference type="NCBI Taxonomy" id="555088"/>
    <lineage>
        <taxon>Bacteria</taxon>
        <taxon>Bacillati</taxon>
        <taxon>Bacillota</taxon>
        <taxon>Dethiobacteria</taxon>
        <taxon>Dethiobacterales</taxon>
        <taxon>Dethiobacteraceae</taxon>
        <taxon>Dethiobacter</taxon>
    </lineage>
</organism>
<name>C0GHE3_DETAL</name>
<dbReference type="Proteomes" id="UP000006443">
    <property type="component" value="Unassembled WGS sequence"/>
</dbReference>
<accession>C0GHE3</accession>
<keyword evidence="2" id="KW-1185">Reference proteome</keyword>
<protein>
    <submittedName>
        <fullName evidence="1">Uncharacterized protein</fullName>
    </submittedName>
</protein>
<dbReference type="STRING" id="555088.DealDRAFT_1902"/>
<gene>
    <name evidence="1" type="ORF">DealDRAFT_1902</name>
</gene>